<protein>
    <submittedName>
        <fullName evidence="3">Class F sortase</fullName>
    </submittedName>
</protein>
<evidence type="ECO:0000313" key="3">
    <source>
        <dbReference type="EMBL" id="PTL74652.1"/>
    </source>
</evidence>
<accession>A0A2T4UYP6</accession>
<dbReference type="SUPFAM" id="SSF63817">
    <property type="entry name" value="Sortase"/>
    <property type="match status" value="1"/>
</dbReference>
<feature type="compositionally biased region" description="Pro residues" evidence="2">
    <location>
        <begin position="45"/>
        <end position="55"/>
    </location>
</feature>
<dbReference type="InterPro" id="IPR042001">
    <property type="entry name" value="Sortase_F"/>
</dbReference>
<dbReference type="Pfam" id="PF04203">
    <property type="entry name" value="Sortase"/>
    <property type="match status" value="1"/>
</dbReference>
<comment type="caution">
    <text evidence="3">The sequence shown here is derived from an EMBL/GenBank/DDBJ whole genome shotgun (WGS) entry which is preliminary data.</text>
</comment>
<dbReference type="InterPro" id="IPR005754">
    <property type="entry name" value="Sortase"/>
</dbReference>
<keyword evidence="1" id="KW-0378">Hydrolase</keyword>
<dbReference type="GO" id="GO:0016787">
    <property type="term" value="F:hydrolase activity"/>
    <property type="evidence" value="ECO:0007669"/>
    <property type="project" value="UniProtKB-KW"/>
</dbReference>
<evidence type="ECO:0000256" key="2">
    <source>
        <dbReference type="SAM" id="MobiDB-lite"/>
    </source>
</evidence>
<dbReference type="Proteomes" id="UP000241085">
    <property type="component" value="Unassembled WGS sequence"/>
</dbReference>
<feature type="region of interest" description="Disordered" evidence="2">
    <location>
        <begin position="1"/>
        <end position="64"/>
    </location>
</feature>
<feature type="compositionally biased region" description="Low complexity" evidence="2">
    <location>
        <begin position="7"/>
        <end position="44"/>
    </location>
</feature>
<name>A0A2T4UYP6_9MICO</name>
<dbReference type="InterPro" id="IPR023365">
    <property type="entry name" value="Sortase_dom-sf"/>
</dbReference>
<reference evidence="3 4" key="1">
    <citation type="submission" date="2018-03" db="EMBL/GenBank/DDBJ databases">
        <title>Bacteriophage NCPPB3778 and a type I-E CRISPR drive the evolution of the US Biological Select Agent, Rathayibacter toxicus.</title>
        <authorList>
            <person name="Davis E.W.II."/>
            <person name="Tabima J.F."/>
            <person name="Weisberg A.J."/>
            <person name="Dantas Lopes L."/>
            <person name="Wiseman M.S."/>
            <person name="Wiseman M.S."/>
            <person name="Pupko T."/>
            <person name="Belcher M.S."/>
            <person name="Sechler A.J."/>
            <person name="Tancos M.A."/>
            <person name="Schroeder B.K."/>
            <person name="Murray T.D."/>
            <person name="Luster D.G."/>
            <person name="Schneider W.L."/>
            <person name="Rogers E."/>
            <person name="Andreote F.D."/>
            <person name="Grunwald N.J."/>
            <person name="Putnam M.L."/>
            <person name="Chang J.H."/>
        </authorList>
    </citation>
    <scope>NUCLEOTIDE SEQUENCE [LARGE SCALE GENOMIC DNA]</scope>
    <source>
        <strain evidence="3 4">DSM 15933</strain>
    </source>
</reference>
<dbReference type="Gene3D" id="2.40.260.10">
    <property type="entry name" value="Sortase"/>
    <property type="match status" value="1"/>
</dbReference>
<evidence type="ECO:0000313" key="4">
    <source>
        <dbReference type="Proteomes" id="UP000241085"/>
    </source>
</evidence>
<evidence type="ECO:0000256" key="1">
    <source>
        <dbReference type="ARBA" id="ARBA00022801"/>
    </source>
</evidence>
<organism evidence="3 4">
    <name type="scientific">Rathayibacter caricis DSM 15933</name>
    <dbReference type="NCBI Taxonomy" id="1328867"/>
    <lineage>
        <taxon>Bacteria</taxon>
        <taxon>Bacillati</taxon>
        <taxon>Actinomycetota</taxon>
        <taxon>Actinomycetes</taxon>
        <taxon>Micrococcales</taxon>
        <taxon>Microbacteriaceae</taxon>
        <taxon>Rathayibacter</taxon>
    </lineage>
</organism>
<dbReference type="AlphaFoldDB" id="A0A2T4UYP6"/>
<dbReference type="EMBL" id="PZPL01000001">
    <property type="protein sequence ID" value="PTL74652.1"/>
    <property type="molecule type" value="Genomic_DNA"/>
</dbReference>
<gene>
    <name evidence="3" type="ORF">C1I63_06835</name>
</gene>
<dbReference type="CDD" id="cd05829">
    <property type="entry name" value="Sortase_F"/>
    <property type="match status" value="1"/>
</dbReference>
<proteinExistence type="predicted"/>
<keyword evidence="4" id="KW-1185">Reference proteome</keyword>
<sequence>MLLSGCAASAPPASEAAGAAPPAVASPRATTEPAAAAPTATTPTPSSPATPPPTDSAPVAPAPVTAAPTPVLGVGVEPARLSVPAMGLDEALIPLGIAADGTMEVPVDYDDVGWFSGGGRPGGTGRTVIAAHVDSRSGPAVFFRLGELGVDDEIELTGVDGSLHRYRVTATEAHPKAAFPTTAVFGGTLEDEVVLVTCAGDYDTGIGRYEDNLVVFASRL</sequence>